<dbReference type="EMBL" id="JAKLTR010000016">
    <property type="protein sequence ID" value="MCG2616958.1"/>
    <property type="molecule type" value="Genomic_DNA"/>
</dbReference>
<feature type="domain" description="RNA polymerase sigma-70 region 2" evidence="1">
    <location>
        <begin position="11"/>
        <end position="76"/>
    </location>
</feature>
<dbReference type="Pfam" id="PF04542">
    <property type="entry name" value="Sigma70_r2"/>
    <property type="match status" value="1"/>
</dbReference>
<dbReference type="Gene3D" id="1.10.1740.10">
    <property type="match status" value="1"/>
</dbReference>
<protein>
    <submittedName>
        <fullName evidence="2">Sigma-70 family RNA polymerase sigma factor</fullName>
    </submittedName>
</protein>
<reference evidence="2" key="1">
    <citation type="submission" date="2022-01" db="EMBL/GenBank/DDBJ databases">
        <authorList>
            <person name="Jo J.-H."/>
            <person name="Im W.-T."/>
        </authorList>
    </citation>
    <scope>NUCLEOTIDE SEQUENCE</scope>
    <source>
        <strain evidence="2">NA20</strain>
    </source>
</reference>
<dbReference type="InterPro" id="IPR007627">
    <property type="entry name" value="RNA_pol_sigma70_r2"/>
</dbReference>
<keyword evidence="3" id="KW-1185">Reference proteome</keyword>
<dbReference type="InterPro" id="IPR014284">
    <property type="entry name" value="RNA_pol_sigma-70_dom"/>
</dbReference>
<organism evidence="2 3">
    <name type="scientific">Terrimonas ginsenosidimutans</name>
    <dbReference type="NCBI Taxonomy" id="2908004"/>
    <lineage>
        <taxon>Bacteria</taxon>
        <taxon>Pseudomonadati</taxon>
        <taxon>Bacteroidota</taxon>
        <taxon>Chitinophagia</taxon>
        <taxon>Chitinophagales</taxon>
        <taxon>Chitinophagaceae</taxon>
        <taxon>Terrimonas</taxon>
    </lineage>
</organism>
<name>A0ABS9KXB2_9BACT</name>
<gene>
    <name evidence="2" type="ORF">LZZ85_21860</name>
</gene>
<proteinExistence type="predicted"/>
<evidence type="ECO:0000313" key="3">
    <source>
        <dbReference type="Proteomes" id="UP001165367"/>
    </source>
</evidence>
<evidence type="ECO:0000313" key="2">
    <source>
        <dbReference type="EMBL" id="MCG2616958.1"/>
    </source>
</evidence>
<evidence type="ECO:0000259" key="1">
    <source>
        <dbReference type="Pfam" id="PF04542"/>
    </source>
</evidence>
<dbReference type="SUPFAM" id="SSF88946">
    <property type="entry name" value="Sigma2 domain of RNA polymerase sigma factors"/>
    <property type="match status" value="1"/>
</dbReference>
<comment type="caution">
    <text evidence="2">The sequence shown here is derived from an EMBL/GenBank/DDBJ whole genome shotgun (WGS) entry which is preliminary data.</text>
</comment>
<dbReference type="RefSeq" id="WP_237875495.1">
    <property type="nucleotide sequence ID" value="NZ_JAKLTR010000016.1"/>
</dbReference>
<accession>A0ABS9KXB2</accession>
<dbReference type="Proteomes" id="UP001165367">
    <property type="component" value="Unassembled WGS sequence"/>
</dbReference>
<dbReference type="NCBIfam" id="TIGR02937">
    <property type="entry name" value="sigma70-ECF"/>
    <property type="match status" value="1"/>
</dbReference>
<dbReference type="InterPro" id="IPR013325">
    <property type="entry name" value="RNA_pol_sigma_r2"/>
</dbReference>
<sequence>MDKKTHFTKVITQNEGLIIKVASLYTNSPQDREDLFQEIVFQLWKSFGSFNDQSKISTWMYRVAMNTAIYNLKSLKKGKHDTH</sequence>